<name>A0A645CPW6_9ZZZZ</name>
<evidence type="ECO:0000313" key="1">
    <source>
        <dbReference type="EMBL" id="MPM78914.1"/>
    </source>
</evidence>
<dbReference type="AlphaFoldDB" id="A0A645CPW6"/>
<proteinExistence type="predicted"/>
<accession>A0A645CPW6</accession>
<reference evidence="1" key="1">
    <citation type="submission" date="2019-08" db="EMBL/GenBank/DDBJ databases">
        <authorList>
            <person name="Kucharzyk K."/>
            <person name="Murdoch R.W."/>
            <person name="Higgins S."/>
            <person name="Loffler F."/>
        </authorList>
    </citation>
    <scope>NUCLEOTIDE SEQUENCE</scope>
</reference>
<comment type="caution">
    <text evidence="1">The sequence shown here is derived from an EMBL/GenBank/DDBJ whole genome shotgun (WGS) entry which is preliminary data.</text>
</comment>
<dbReference type="EMBL" id="VSSQ01028988">
    <property type="protein sequence ID" value="MPM78914.1"/>
    <property type="molecule type" value="Genomic_DNA"/>
</dbReference>
<gene>
    <name evidence="1" type="ORF">SDC9_125929</name>
</gene>
<protein>
    <submittedName>
        <fullName evidence="1">Uncharacterized protein</fullName>
    </submittedName>
</protein>
<sequence length="114" mass="12081">MVIVRGADEPVVGDVHQLPQILHAPWSFHDAVHKLLGGNTGLLGLRLNFLAVLVRAGEEHHVEAVKPLIAGDGVGCDSAVGVADVQLVRGVVNGRCDIKLLFFHGISPPFPSPE</sequence>
<organism evidence="1">
    <name type="scientific">bioreactor metagenome</name>
    <dbReference type="NCBI Taxonomy" id="1076179"/>
    <lineage>
        <taxon>unclassified sequences</taxon>
        <taxon>metagenomes</taxon>
        <taxon>ecological metagenomes</taxon>
    </lineage>
</organism>